<reference evidence="4" key="2">
    <citation type="journal article" date="2017" name="Nat. Plants">
        <title>The Aegilops tauschii genome reveals multiple impacts of transposons.</title>
        <authorList>
            <person name="Zhao G."/>
            <person name="Zou C."/>
            <person name="Li K."/>
            <person name="Wang K."/>
            <person name="Li T."/>
            <person name="Gao L."/>
            <person name="Zhang X."/>
            <person name="Wang H."/>
            <person name="Yang Z."/>
            <person name="Liu X."/>
            <person name="Jiang W."/>
            <person name="Mao L."/>
            <person name="Kong X."/>
            <person name="Jiao Y."/>
            <person name="Jia J."/>
        </authorList>
    </citation>
    <scope>NUCLEOTIDE SEQUENCE [LARGE SCALE GENOMIC DNA]</scope>
    <source>
        <strain evidence="4">cv. AL8/78</strain>
    </source>
</reference>
<evidence type="ECO:0000256" key="2">
    <source>
        <dbReference type="SAM" id="Phobius"/>
    </source>
</evidence>
<organism evidence="3 4">
    <name type="scientific">Aegilops tauschii subsp. strangulata</name>
    <name type="common">Goatgrass</name>
    <dbReference type="NCBI Taxonomy" id="200361"/>
    <lineage>
        <taxon>Eukaryota</taxon>
        <taxon>Viridiplantae</taxon>
        <taxon>Streptophyta</taxon>
        <taxon>Embryophyta</taxon>
        <taxon>Tracheophyta</taxon>
        <taxon>Spermatophyta</taxon>
        <taxon>Magnoliopsida</taxon>
        <taxon>Liliopsida</taxon>
        <taxon>Poales</taxon>
        <taxon>Poaceae</taxon>
        <taxon>BOP clade</taxon>
        <taxon>Pooideae</taxon>
        <taxon>Triticodae</taxon>
        <taxon>Triticeae</taxon>
        <taxon>Triticinae</taxon>
        <taxon>Aegilops</taxon>
    </lineage>
</organism>
<reference evidence="3" key="3">
    <citation type="journal article" date="2017" name="Nature">
        <title>Genome sequence of the progenitor of the wheat D genome Aegilops tauschii.</title>
        <authorList>
            <person name="Luo M.C."/>
            <person name="Gu Y.Q."/>
            <person name="Puiu D."/>
            <person name="Wang H."/>
            <person name="Twardziok S.O."/>
            <person name="Deal K.R."/>
            <person name="Huo N."/>
            <person name="Zhu T."/>
            <person name="Wang L."/>
            <person name="Wang Y."/>
            <person name="McGuire P.E."/>
            <person name="Liu S."/>
            <person name="Long H."/>
            <person name="Ramasamy R.K."/>
            <person name="Rodriguez J.C."/>
            <person name="Van S.L."/>
            <person name="Yuan L."/>
            <person name="Wang Z."/>
            <person name="Xia Z."/>
            <person name="Xiao L."/>
            <person name="Anderson O.D."/>
            <person name="Ouyang S."/>
            <person name="Liang Y."/>
            <person name="Zimin A.V."/>
            <person name="Pertea G."/>
            <person name="Qi P."/>
            <person name="Bennetzen J.L."/>
            <person name="Dai X."/>
            <person name="Dawson M.W."/>
            <person name="Muller H.G."/>
            <person name="Kugler K."/>
            <person name="Rivarola-Duarte L."/>
            <person name="Spannagl M."/>
            <person name="Mayer K.F.X."/>
            <person name="Lu F.H."/>
            <person name="Bevan M.W."/>
            <person name="Leroy P."/>
            <person name="Li P."/>
            <person name="You F.M."/>
            <person name="Sun Q."/>
            <person name="Liu Z."/>
            <person name="Lyons E."/>
            <person name="Wicker T."/>
            <person name="Salzberg S.L."/>
            <person name="Devos K.M."/>
            <person name="Dvorak J."/>
        </authorList>
    </citation>
    <scope>NUCLEOTIDE SEQUENCE [LARGE SCALE GENOMIC DNA]</scope>
    <source>
        <strain evidence="3">cv. AL8/78</strain>
    </source>
</reference>
<sequence length="178" mass="20150">MTDTESLVLLGEPVVLLLCLFFSNIYHTMHFPAWLASCTLFARATPGCPWKERRRRCRSSHLGEPSSTCHLHVASYCRRVLGSRRSSRRWHARKSSHSQRWPPGPCTAAPSRQPSCSRWRSWSPCPGEEAGGGARGSSSDGRGRETARIRQAGRRRWRRRGAARVRVWVEAAGRRGSR</sequence>
<evidence type="ECO:0000256" key="1">
    <source>
        <dbReference type="SAM" id="MobiDB-lite"/>
    </source>
</evidence>
<evidence type="ECO:0000313" key="4">
    <source>
        <dbReference type="Proteomes" id="UP000015105"/>
    </source>
</evidence>
<feature type="compositionally biased region" description="Polar residues" evidence="1">
    <location>
        <begin position="110"/>
        <end position="120"/>
    </location>
</feature>
<keyword evidence="4" id="KW-1185">Reference proteome</keyword>
<proteinExistence type="predicted"/>
<keyword evidence="2" id="KW-0472">Membrane</keyword>
<reference evidence="4" key="1">
    <citation type="journal article" date="2014" name="Science">
        <title>Ancient hybridizations among the ancestral genomes of bread wheat.</title>
        <authorList>
            <consortium name="International Wheat Genome Sequencing Consortium,"/>
            <person name="Marcussen T."/>
            <person name="Sandve S.R."/>
            <person name="Heier L."/>
            <person name="Spannagl M."/>
            <person name="Pfeifer M."/>
            <person name="Jakobsen K.S."/>
            <person name="Wulff B.B."/>
            <person name="Steuernagel B."/>
            <person name="Mayer K.F."/>
            <person name="Olsen O.A."/>
        </authorList>
    </citation>
    <scope>NUCLEOTIDE SEQUENCE [LARGE SCALE GENOMIC DNA]</scope>
    <source>
        <strain evidence="4">cv. AL8/78</strain>
    </source>
</reference>
<feature type="region of interest" description="Disordered" evidence="1">
    <location>
        <begin position="88"/>
        <end position="161"/>
    </location>
</feature>
<dbReference type="AlphaFoldDB" id="A0A452ZX82"/>
<reference evidence="3" key="4">
    <citation type="submission" date="2019-03" db="UniProtKB">
        <authorList>
            <consortium name="EnsemblPlants"/>
        </authorList>
    </citation>
    <scope>IDENTIFICATION</scope>
</reference>
<name>A0A452ZX82_AEGTS</name>
<dbReference type="Proteomes" id="UP000015105">
    <property type="component" value="Chromosome 1D"/>
</dbReference>
<keyword evidence="2" id="KW-1133">Transmembrane helix</keyword>
<accession>A0A452ZX82</accession>
<keyword evidence="2" id="KW-0812">Transmembrane</keyword>
<evidence type="ECO:0000313" key="3">
    <source>
        <dbReference type="EnsemblPlants" id="AET1Gv20957800.3"/>
    </source>
</evidence>
<feature type="transmembrane region" description="Helical" evidence="2">
    <location>
        <begin position="7"/>
        <end position="25"/>
    </location>
</feature>
<dbReference type="Gramene" id="AET1Gv20957800.3">
    <property type="protein sequence ID" value="AET1Gv20957800.3"/>
    <property type="gene ID" value="AET1Gv20957800"/>
</dbReference>
<feature type="compositionally biased region" description="Basic residues" evidence="1">
    <location>
        <begin position="88"/>
        <end position="97"/>
    </location>
</feature>
<dbReference type="EnsemblPlants" id="AET1Gv20957800.3">
    <property type="protein sequence ID" value="AET1Gv20957800.3"/>
    <property type="gene ID" value="AET1Gv20957800"/>
</dbReference>
<protein>
    <submittedName>
        <fullName evidence="3">Uncharacterized protein</fullName>
    </submittedName>
</protein>
<feature type="compositionally biased region" description="Basic residues" evidence="1">
    <location>
        <begin position="151"/>
        <end position="161"/>
    </location>
</feature>
<reference evidence="3" key="5">
    <citation type="journal article" date="2021" name="G3 (Bethesda)">
        <title>Aegilops tauschii genome assembly Aet v5.0 features greater sequence contiguity and improved annotation.</title>
        <authorList>
            <person name="Wang L."/>
            <person name="Zhu T."/>
            <person name="Rodriguez J.C."/>
            <person name="Deal K.R."/>
            <person name="Dubcovsky J."/>
            <person name="McGuire P.E."/>
            <person name="Lux T."/>
            <person name="Spannagl M."/>
            <person name="Mayer K.F.X."/>
            <person name="Baldrich P."/>
            <person name="Meyers B.C."/>
            <person name="Huo N."/>
            <person name="Gu Y.Q."/>
            <person name="Zhou H."/>
            <person name="Devos K.M."/>
            <person name="Bennetzen J.L."/>
            <person name="Unver T."/>
            <person name="Budak H."/>
            <person name="Gulick P.J."/>
            <person name="Galiba G."/>
            <person name="Kalapos B."/>
            <person name="Nelson D.R."/>
            <person name="Li P."/>
            <person name="You F.M."/>
            <person name="Luo M.C."/>
            <person name="Dvorak J."/>
        </authorList>
    </citation>
    <scope>NUCLEOTIDE SEQUENCE [LARGE SCALE GENOMIC DNA]</scope>
    <source>
        <strain evidence="3">cv. AL8/78</strain>
    </source>
</reference>